<dbReference type="EMBL" id="KV417589">
    <property type="protein sequence ID" value="KZP16832.1"/>
    <property type="molecule type" value="Genomic_DNA"/>
</dbReference>
<dbReference type="GO" id="GO:0032543">
    <property type="term" value="P:mitochondrial translation"/>
    <property type="evidence" value="ECO:0007669"/>
    <property type="project" value="InterPro"/>
</dbReference>
<reference evidence="2 3" key="1">
    <citation type="journal article" date="2016" name="Mol. Biol. Evol.">
        <title>Comparative Genomics of Early-Diverging Mushroom-Forming Fungi Provides Insights into the Origins of Lignocellulose Decay Capabilities.</title>
        <authorList>
            <person name="Nagy L.G."/>
            <person name="Riley R."/>
            <person name="Tritt A."/>
            <person name="Adam C."/>
            <person name="Daum C."/>
            <person name="Floudas D."/>
            <person name="Sun H."/>
            <person name="Yadav J.S."/>
            <person name="Pangilinan J."/>
            <person name="Larsson K.H."/>
            <person name="Matsuura K."/>
            <person name="Barry K."/>
            <person name="Labutti K."/>
            <person name="Kuo R."/>
            <person name="Ohm R.A."/>
            <person name="Bhattacharya S.S."/>
            <person name="Shirouzu T."/>
            <person name="Yoshinaga Y."/>
            <person name="Martin F.M."/>
            <person name="Grigoriev I.V."/>
            <person name="Hibbett D.S."/>
        </authorList>
    </citation>
    <scope>NUCLEOTIDE SEQUENCE [LARGE SCALE GENOMIC DNA]</scope>
    <source>
        <strain evidence="2 3">CBS 109695</strain>
    </source>
</reference>
<dbReference type="Proteomes" id="UP000076532">
    <property type="component" value="Unassembled WGS sequence"/>
</dbReference>
<name>A0A166FIB3_9AGAM</name>
<organism evidence="2 3">
    <name type="scientific">Athelia psychrophila</name>
    <dbReference type="NCBI Taxonomy" id="1759441"/>
    <lineage>
        <taxon>Eukaryota</taxon>
        <taxon>Fungi</taxon>
        <taxon>Dikarya</taxon>
        <taxon>Basidiomycota</taxon>
        <taxon>Agaricomycotina</taxon>
        <taxon>Agaricomycetes</taxon>
        <taxon>Agaricomycetidae</taxon>
        <taxon>Atheliales</taxon>
        <taxon>Atheliaceae</taxon>
        <taxon>Athelia</taxon>
    </lineage>
</organism>
<evidence type="ECO:0000259" key="1">
    <source>
        <dbReference type="Pfam" id="PF10213"/>
    </source>
</evidence>
<dbReference type="InterPro" id="IPR019349">
    <property type="entry name" value="Ribosomal_mS35_mit"/>
</dbReference>
<accession>A0A166FIB3</accession>
<dbReference type="AlphaFoldDB" id="A0A166FIB3"/>
<dbReference type="OrthoDB" id="283424at2759"/>
<protein>
    <recommendedName>
        <fullName evidence="1">Small ribosomal subunit protein mS35 mitochondrial conserved domain-containing protein</fullName>
    </recommendedName>
</protein>
<dbReference type="PANTHER" id="PTHR13490:SF0">
    <property type="entry name" value="SMALL RIBOSOMAL SUBUNIT PROTEIN MS35"/>
    <property type="match status" value="1"/>
</dbReference>
<sequence>MRQDRHVFKYLRLIENSLPELVALRVPFQPPTSKKPLISRSVDYAGEQHPATNKRTIVVPVAQLPLRDEDAIHKFKVLAGPRWTPDPPKDGGVGPNEADREHGYMKIACEDFPEPAQNLKWASDVIDRLIAEANDPKDKFKNIPLDIRHLVSKARKAKNGAHRPGQVFHHPSLRDFPAEWLPDSEKLAVPELHVAN</sequence>
<dbReference type="GO" id="GO:0003735">
    <property type="term" value="F:structural constituent of ribosome"/>
    <property type="evidence" value="ECO:0007669"/>
    <property type="project" value="InterPro"/>
</dbReference>
<dbReference type="PANTHER" id="PTHR13490">
    <property type="entry name" value="MITOCHONDRIAL 28S RIBOSOMAL PROTEIN S28"/>
    <property type="match status" value="1"/>
</dbReference>
<dbReference type="InterPro" id="IPR039848">
    <property type="entry name" value="Ribosomal_mS35_mt"/>
</dbReference>
<feature type="domain" description="Small ribosomal subunit protein mS35 mitochondrial conserved" evidence="1">
    <location>
        <begin position="27"/>
        <end position="180"/>
    </location>
</feature>
<dbReference type="Pfam" id="PF10213">
    <property type="entry name" value="MRP-S28"/>
    <property type="match status" value="1"/>
</dbReference>
<proteinExistence type="predicted"/>
<evidence type="ECO:0000313" key="3">
    <source>
        <dbReference type="Proteomes" id="UP000076532"/>
    </source>
</evidence>
<evidence type="ECO:0000313" key="2">
    <source>
        <dbReference type="EMBL" id="KZP16832.1"/>
    </source>
</evidence>
<keyword evidence="3" id="KW-1185">Reference proteome</keyword>
<dbReference type="GO" id="GO:0005763">
    <property type="term" value="C:mitochondrial small ribosomal subunit"/>
    <property type="evidence" value="ECO:0007669"/>
    <property type="project" value="TreeGrafter"/>
</dbReference>
<gene>
    <name evidence="2" type="ORF">FIBSPDRAFT_912165</name>
</gene>
<dbReference type="STRING" id="436010.A0A166FIB3"/>